<dbReference type="OMA" id="IMMTIAN"/>
<evidence type="ECO:0000256" key="3">
    <source>
        <dbReference type="ARBA" id="ARBA00022483"/>
    </source>
</evidence>
<dbReference type="OrthoDB" id="5865704at2759"/>
<keyword evidence="3" id="KW-0268">Exocytosis</keyword>
<dbReference type="InterPro" id="IPR042532">
    <property type="entry name" value="EXOC3/Sec6_C"/>
</dbReference>
<dbReference type="Proteomes" id="UP000270924">
    <property type="component" value="Unassembled WGS sequence"/>
</dbReference>
<evidence type="ECO:0000256" key="1">
    <source>
        <dbReference type="ARBA" id="ARBA00009447"/>
    </source>
</evidence>
<keyword evidence="2" id="KW-0813">Transport</keyword>
<dbReference type="EMBL" id="UYWW01006292">
    <property type="protein sequence ID" value="VDM14656.1"/>
    <property type="molecule type" value="Genomic_DNA"/>
</dbReference>
<comment type="similarity">
    <text evidence="1">Belongs to the SEC6 family.</text>
</comment>
<dbReference type="GO" id="GO:0051601">
    <property type="term" value="P:exocyst localization"/>
    <property type="evidence" value="ECO:0007669"/>
    <property type="project" value="TreeGrafter"/>
</dbReference>
<evidence type="ECO:0000313" key="4">
    <source>
        <dbReference type="EMBL" id="VDM14656.1"/>
    </source>
</evidence>
<dbReference type="InParanoid" id="A0A3P7E5L7"/>
<keyword evidence="5" id="KW-1185">Reference proteome</keyword>
<organism evidence="4 5">
    <name type="scientific">Wuchereria bancrofti</name>
    <dbReference type="NCBI Taxonomy" id="6293"/>
    <lineage>
        <taxon>Eukaryota</taxon>
        <taxon>Metazoa</taxon>
        <taxon>Ecdysozoa</taxon>
        <taxon>Nematoda</taxon>
        <taxon>Chromadorea</taxon>
        <taxon>Rhabditida</taxon>
        <taxon>Spirurina</taxon>
        <taxon>Spiruromorpha</taxon>
        <taxon>Filarioidea</taxon>
        <taxon>Onchocercidae</taxon>
        <taxon>Wuchereria</taxon>
    </lineage>
</organism>
<dbReference type="PANTHER" id="PTHR21292">
    <property type="entry name" value="EXOCYST COMPLEX COMPONENT SEC6-RELATED"/>
    <property type="match status" value="1"/>
</dbReference>
<accession>A0A3P7E5L7</accession>
<dbReference type="GO" id="GO:0000149">
    <property type="term" value="F:SNARE binding"/>
    <property type="evidence" value="ECO:0007669"/>
    <property type="project" value="TreeGrafter"/>
</dbReference>
<sequence length="270" mass="31571">MTLACEISDEIVPRILNECLNEYIRLICPHLEGSINELKNKGMYQKEQNDEYIKIMITIANNLDMFADSIDKLKKYIEGMRNESLKWNEIQNQKRISIISQSSNDTSSISKQKQKCFNRKMQGAIHGAMNALRDIPATLANITPSSSENALNEQSDNFDKQLNDESEVEIELEDEEPLEAAWESIEILKKRFNEMLRTVMNTLCDEICNDLYNCFEQLLTKQWMKDSNIIGTICETIKDYENDYMHLRRDIHIEIFRFIEFKIVAEYLNA</sequence>
<dbReference type="GO" id="GO:0000145">
    <property type="term" value="C:exocyst"/>
    <property type="evidence" value="ECO:0007669"/>
    <property type="project" value="InterPro"/>
</dbReference>
<dbReference type="InterPro" id="IPR010326">
    <property type="entry name" value="EXOC3/Sec6"/>
</dbReference>
<proteinExistence type="inferred from homology"/>
<reference evidence="4 5" key="1">
    <citation type="submission" date="2018-11" db="EMBL/GenBank/DDBJ databases">
        <authorList>
            <consortium name="Pathogen Informatics"/>
        </authorList>
    </citation>
    <scope>NUCLEOTIDE SEQUENCE [LARGE SCALE GENOMIC DNA]</scope>
</reference>
<dbReference type="Gene3D" id="1.10.357.70">
    <property type="entry name" value="Exocyst complex component Sec6, C-terminal domain"/>
    <property type="match status" value="1"/>
</dbReference>
<evidence type="ECO:0000313" key="5">
    <source>
        <dbReference type="Proteomes" id="UP000270924"/>
    </source>
</evidence>
<feature type="non-terminal residue" evidence="4">
    <location>
        <position position="270"/>
    </location>
</feature>
<name>A0A3P7E5L7_WUCBA</name>
<dbReference type="Pfam" id="PF06046">
    <property type="entry name" value="Sec6"/>
    <property type="match status" value="1"/>
</dbReference>
<dbReference type="GO" id="GO:0006887">
    <property type="term" value="P:exocytosis"/>
    <property type="evidence" value="ECO:0007669"/>
    <property type="project" value="UniProtKB-KW"/>
</dbReference>
<dbReference type="AlphaFoldDB" id="A0A3P7E5L7"/>
<dbReference type="PANTHER" id="PTHR21292:SF1">
    <property type="entry name" value="EXOCYST COMPLEX COMPONENT 3"/>
    <property type="match status" value="1"/>
</dbReference>
<evidence type="ECO:0000256" key="2">
    <source>
        <dbReference type="ARBA" id="ARBA00022448"/>
    </source>
</evidence>
<protein>
    <submittedName>
        <fullName evidence="4">Uncharacterized protein</fullName>
    </submittedName>
</protein>
<gene>
    <name evidence="4" type="ORF">WBA_LOCUS8042</name>
</gene>